<protein>
    <recommendedName>
        <fullName evidence="3">C-type lectin domain-containing protein</fullName>
    </recommendedName>
</protein>
<keyword evidence="2" id="KW-0732">Signal</keyword>
<feature type="transmembrane region" description="Helical" evidence="1">
    <location>
        <begin position="448"/>
        <end position="472"/>
    </location>
</feature>
<evidence type="ECO:0000313" key="4">
    <source>
        <dbReference type="EMBL" id="CAG5121460.1"/>
    </source>
</evidence>
<keyword evidence="1" id="KW-1133">Transmembrane helix</keyword>
<evidence type="ECO:0000256" key="2">
    <source>
        <dbReference type="SAM" id="SignalP"/>
    </source>
</evidence>
<dbReference type="InterPro" id="IPR050111">
    <property type="entry name" value="C-type_lectin/snaclec_domain"/>
</dbReference>
<dbReference type="EMBL" id="CAJHNH020001091">
    <property type="protein sequence ID" value="CAG5121460.1"/>
    <property type="molecule type" value="Genomic_DNA"/>
</dbReference>
<keyword evidence="1" id="KW-0812">Transmembrane</keyword>
<proteinExistence type="predicted"/>
<accession>A0A8S3Z1G2</accession>
<feature type="signal peptide" evidence="2">
    <location>
        <begin position="1"/>
        <end position="21"/>
    </location>
</feature>
<dbReference type="AlphaFoldDB" id="A0A8S3Z1G2"/>
<dbReference type="SUPFAM" id="SSF56436">
    <property type="entry name" value="C-type lectin-like"/>
    <property type="match status" value="2"/>
</dbReference>
<evidence type="ECO:0000313" key="5">
    <source>
        <dbReference type="Proteomes" id="UP000678393"/>
    </source>
</evidence>
<dbReference type="Proteomes" id="UP000678393">
    <property type="component" value="Unassembled WGS sequence"/>
</dbReference>
<reference evidence="4" key="1">
    <citation type="submission" date="2021-04" db="EMBL/GenBank/DDBJ databases">
        <authorList>
            <consortium name="Molecular Ecology Group"/>
        </authorList>
    </citation>
    <scope>NUCLEOTIDE SEQUENCE</scope>
</reference>
<comment type="caution">
    <text evidence="4">The sequence shown here is derived from an EMBL/GenBank/DDBJ whole genome shotgun (WGS) entry which is preliminary data.</text>
</comment>
<dbReference type="Pfam" id="PF00059">
    <property type="entry name" value="Lectin_C"/>
    <property type="match status" value="1"/>
</dbReference>
<dbReference type="InterPro" id="IPR001304">
    <property type="entry name" value="C-type_lectin-like"/>
</dbReference>
<organism evidence="4 5">
    <name type="scientific">Candidula unifasciata</name>
    <dbReference type="NCBI Taxonomy" id="100452"/>
    <lineage>
        <taxon>Eukaryota</taxon>
        <taxon>Metazoa</taxon>
        <taxon>Spiralia</taxon>
        <taxon>Lophotrochozoa</taxon>
        <taxon>Mollusca</taxon>
        <taxon>Gastropoda</taxon>
        <taxon>Heterobranchia</taxon>
        <taxon>Euthyneura</taxon>
        <taxon>Panpulmonata</taxon>
        <taxon>Eupulmonata</taxon>
        <taxon>Stylommatophora</taxon>
        <taxon>Helicina</taxon>
        <taxon>Helicoidea</taxon>
        <taxon>Geomitridae</taxon>
        <taxon>Candidula</taxon>
    </lineage>
</organism>
<name>A0A8S3Z1G2_9EUPU</name>
<gene>
    <name evidence="4" type="ORF">CUNI_LOCUS7018</name>
</gene>
<dbReference type="InterPro" id="IPR016187">
    <property type="entry name" value="CTDL_fold"/>
</dbReference>
<dbReference type="CDD" id="cd00037">
    <property type="entry name" value="CLECT"/>
    <property type="match status" value="1"/>
</dbReference>
<keyword evidence="1" id="KW-0472">Membrane</keyword>
<dbReference type="PROSITE" id="PS50041">
    <property type="entry name" value="C_TYPE_LECTIN_2"/>
    <property type="match status" value="1"/>
</dbReference>
<dbReference type="PANTHER" id="PTHR22803">
    <property type="entry name" value="MANNOSE, PHOSPHOLIPASE, LECTIN RECEPTOR RELATED"/>
    <property type="match status" value="1"/>
</dbReference>
<feature type="chain" id="PRO_5035830127" description="C-type lectin domain-containing protein" evidence="2">
    <location>
        <begin position="22"/>
        <end position="697"/>
    </location>
</feature>
<evidence type="ECO:0000256" key="1">
    <source>
        <dbReference type="SAM" id="Phobius"/>
    </source>
</evidence>
<dbReference type="Gene3D" id="3.10.100.10">
    <property type="entry name" value="Mannose-Binding Protein A, subunit A"/>
    <property type="match status" value="1"/>
</dbReference>
<dbReference type="InterPro" id="IPR016186">
    <property type="entry name" value="C-type_lectin-like/link_sf"/>
</dbReference>
<dbReference type="OrthoDB" id="6072422at2759"/>
<evidence type="ECO:0000259" key="3">
    <source>
        <dbReference type="PROSITE" id="PS50041"/>
    </source>
</evidence>
<keyword evidence="5" id="KW-1185">Reference proteome</keyword>
<dbReference type="SMART" id="SM00034">
    <property type="entry name" value="CLECT"/>
    <property type="match status" value="1"/>
</dbReference>
<feature type="domain" description="C-type lectin" evidence="3">
    <location>
        <begin position="264"/>
        <end position="384"/>
    </location>
</feature>
<sequence>MLRSCPTSVALFFVFLAVVSSQDEPDRQRPCEHPNAISLPQDKKCLVPVRSAYTWVNAASTCERAGGSLFQTPDALLGSRPDLMRCLAAMADSTYAAMWINALGVWSPHFKWTNGSATNRVDFCTTLRPPREDNHNVTSDTLSVDYCVKTCHDKGAIYTIYFNNSRTLECYCHHALDASYMATCPVTTVDTNTQGVYYILLSKPDSLIQITGTNVTSRTEILCSTVDDSTFRVRRQITSEKCFNRQHFICDLGDEAKCVNKNCQTTECYFVLKRRCLLRVGINYHWYAARAYCQNRDGDLWNMFQLSDLADVPMLSDRVTKYWIGATNYNWRFNATSASLGSVPSKDYNRLRCGHMVRQGNSLSELTYQWSDTVCDQQKSFLCQFAKTAFNPDEMNLETACPWATPPPPITAGPGVITGVPVTGTNVPPNPSNEPVVGTAGDVDSFPIGAVIAAIIAGLVLLTCLGLTLAYCSRRNWMAGRFRKVREPLTFIPYFADVSGADYESHANMSSVSDHGSQVGLVKSGYHHNTSGYGMSTSYGEQSGAFSSKSLDRRHKETLDRKLAESQNYLASGNSSMDERGFSATYNTLPNRPRDLMTLQAHMDIKDEAELAALRASFRNRPEVALVTDNVDMNFTVNHAVSRTHSHADSELSRSSLERTMEEINLPVSEGGLGLHLPERVAEEARIFSTLSNNYHK</sequence>